<feature type="transmembrane region" description="Helical" evidence="6">
    <location>
        <begin position="54"/>
        <end position="76"/>
    </location>
</feature>
<keyword evidence="3 6" id="KW-0812">Transmembrane</keyword>
<dbReference type="STRING" id="476652.DEAC_c21610"/>
<dbReference type="GO" id="GO:0005886">
    <property type="term" value="C:plasma membrane"/>
    <property type="evidence" value="ECO:0007669"/>
    <property type="project" value="UniProtKB-SubCell"/>
</dbReference>
<comment type="subcellular location">
    <subcellularLocation>
        <location evidence="1">Cell membrane</location>
        <topology evidence="1">Multi-pass membrane protein</topology>
    </subcellularLocation>
</comment>
<evidence type="ECO:0000256" key="5">
    <source>
        <dbReference type="ARBA" id="ARBA00023136"/>
    </source>
</evidence>
<evidence type="ECO:0000256" key="4">
    <source>
        <dbReference type="ARBA" id="ARBA00022989"/>
    </source>
</evidence>
<reference evidence="7 8" key="1">
    <citation type="submission" date="2015-06" db="EMBL/GenBank/DDBJ databases">
        <title>Draft genome of the moderately acidophilic sulfate reducer Candidatus Desulfosporosinus acididurans strain M1.</title>
        <authorList>
            <person name="Poehlein A."/>
            <person name="Petzsch P."/>
            <person name="Johnson B.D."/>
            <person name="Schloemann M."/>
            <person name="Daniel R."/>
            <person name="Muehling M."/>
        </authorList>
    </citation>
    <scope>NUCLEOTIDE SEQUENCE [LARGE SCALE GENOMIC DNA]</scope>
    <source>
        <strain evidence="7 8">M1</strain>
    </source>
</reference>
<dbReference type="RefSeq" id="WP_047810004.1">
    <property type="nucleotide sequence ID" value="NZ_LDZY01000006.1"/>
</dbReference>
<dbReference type="Proteomes" id="UP000036356">
    <property type="component" value="Unassembled WGS sequence"/>
</dbReference>
<comment type="caution">
    <text evidence="7">The sequence shown here is derived from an EMBL/GenBank/DDBJ whole genome shotgun (WGS) entry which is preliminary data.</text>
</comment>
<proteinExistence type="predicted"/>
<keyword evidence="5 6" id="KW-0472">Membrane</keyword>
<keyword evidence="8" id="KW-1185">Reference proteome</keyword>
<dbReference type="AlphaFoldDB" id="A0A0J1FS59"/>
<accession>A0A0J1FS59</accession>
<keyword evidence="4 6" id="KW-1133">Transmembrane helix</keyword>
<feature type="transmembrane region" description="Helical" evidence="6">
    <location>
        <begin position="218"/>
        <end position="236"/>
    </location>
</feature>
<organism evidence="7 8">
    <name type="scientific">Desulfosporosinus acididurans</name>
    <dbReference type="NCBI Taxonomy" id="476652"/>
    <lineage>
        <taxon>Bacteria</taxon>
        <taxon>Bacillati</taxon>
        <taxon>Bacillota</taxon>
        <taxon>Clostridia</taxon>
        <taxon>Eubacteriales</taxon>
        <taxon>Desulfitobacteriaceae</taxon>
        <taxon>Desulfosporosinus</taxon>
    </lineage>
</organism>
<evidence type="ECO:0000313" key="8">
    <source>
        <dbReference type="Proteomes" id="UP000036356"/>
    </source>
</evidence>
<dbReference type="PANTHER" id="PTHR30250:SF11">
    <property type="entry name" value="O-ANTIGEN TRANSPORTER-RELATED"/>
    <property type="match status" value="1"/>
</dbReference>
<protein>
    <submittedName>
        <fullName evidence="7">Polysaccharide biosynthesis protein</fullName>
    </submittedName>
</protein>
<dbReference type="Pfam" id="PF13440">
    <property type="entry name" value="Polysacc_synt_3"/>
    <property type="match status" value="1"/>
</dbReference>
<dbReference type="InterPro" id="IPR050833">
    <property type="entry name" value="Poly_Biosynth_Transport"/>
</dbReference>
<gene>
    <name evidence="7" type="ORF">DEAC_c21610</name>
</gene>
<dbReference type="PATRIC" id="fig|476652.3.peg.2238"/>
<dbReference type="PANTHER" id="PTHR30250">
    <property type="entry name" value="PST FAMILY PREDICTED COLANIC ACID TRANSPORTER"/>
    <property type="match status" value="1"/>
</dbReference>
<evidence type="ECO:0000256" key="2">
    <source>
        <dbReference type="ARBA" id="ARBA00022475"/>
    </source>
</evidence>
<dbReference type="EMBL" id="LDZY01000006">
    <property type="protein sequence ID" value="KLU66122.1"/>
    <property type="molecule type" value="Genomic_DNA"/>
</dbReference>
<feature type="transmembrane region" description="Helical" evidence="6">
    <location>
        <begin position="12"/>
        <end position="34"/>
    </location>
</feature>
<name>A0A0J1FS59_9FIRM</name>
<evidence type="ECO:0000256" key="3">
    <source>
        <dbReference type="ARBA" id="ARBA00022692"/>
    </source>
</evidence>
<feature type="transmembrane region" description="Helical" evidence="6">
    <location>
        <begin position="393"/>
        <end position="413"/>
    </location>
</feature>
<feature type="transmembrane region" description="Helical" evidence="6">
    <location>
        <begin position="367"/>
        <end position="387"/>
    </location>
</feature>
<sequence>MALKKLKLELQGAAADSLILTFVKVVTAVLGLLLTKLLSSQFTLQEYGTYSQAMLIVSTITSISVLGLTDATNFFYNAADDETQKQKNIATVFGLQYIIGTTAAIIVMFLSAPIIEFFDNDQLKQVIYFAAWMPLLENLLPMLQVLFVSIGKAKLIAVRNFIISLARLLIVVLACFVTNDIKTIFVLLLVLDIIQVAYFMGSLSKLRFQIRIFDFRKSLVPAILKFSIPMAIYVLTNALSRDIDKYVISYFTNTETLAIYTNAAKGLPFDLLTASFLTVMIPIITRQIRSEKYEEAQITFKSYLRVGYITTWPLVAGAIVVAKELMLFFYDKKYLPGLSVFIIYRFVDMTRFANTSLVLAAKGKTKILMYCSLISLGAHLVFNVISFKMFGMIGPAITTLAFTLCLTLALVVLGAREINTNIVKLFNLKEVSLIVVELLAIGGICYTLKMFLYSVISSSIIVLMLIYCTFILIMLALNWKRIFECLHIISVLK</sequence>
<feature type="transmembrane region" description="Helical" evidence="6">
    <location>
        <begin position="306"/>
        <end position="330"/>
    </location>
</feature>
<feature type="transmembrane region" description="Helical" evidence="6">
    <location>
        <begin position="185"/>
        <end position="206"/>
    </location>
</feature>
<feature type="transmembrane region" description="Helical" evidence="6">
    <location>
        <begin position="160"/>
        <end position="179"/>
    </location>
</feature>
<evidence type="ECO:0000256" key="1">
    <source>
        <dbReference type="ARBA" id="ARBA00004651"/>
    </source>
</evidence>
<evidence type="ECO:0000313" key="7">
    <source>
        <dbReference type="EMBL" id="KLU66122.1"/>
    </source>
</evidence>
<keyword evidence="2" id="KW-1003">Cell membrane</keyword>
<feature type="transmembrane region" description="Helical" evidence="6">
    <location>
        <begin position="267"/>
        <end position="285"/>
    </location>
</feature>
<feature type="transmembrane region" description="Helical" evidence="6">
    <location>
        <begin position="127"/>
        <end position="148"/>
    </location>
</feature>
<feature type="transmembrane region" description="Helical" evidence="6">
    <location>
        <begin position="450"/>
        <end position="477"/>
    </location>
</feature>
<feature type="transmembrane region" description="Helical" evidence="6">
    <location>
        <begin position="88"/>
        <end position="115"/>
    </location>
</feature>
<evidence type="ECO:0000256" key="6">
    <source>
        <dbReference type="SAM" id="Phobius"/>
    </source>
</evidence>
<feature type="transmembrane region" description="Helical" evidence="6">
    <location>
        <begin position="342"/>
        <end position="360"/>
    </location>
</feature>